<evidence type="ECO:0000259" key="7">
    <source>
        <dbReference type="PROSITE" id="PS51352"/>
    </source>
</evidence>
<feature type="domain" description="Thioredoxin" evidence="7">
    <location>
        <begin position="18"/>
        <end position="167"/>
    </location>
</feature>
<dbReference type="NCBIfam" id="NF001808">
    <property type="entry name" value="PRK00522.1"/>
    <property type="match status" value="1"/>
</dbReference>
<dbReference type="GO" id="GO:0004601">
    <property type="term" value="F:peroxidase activity"/>
    <property type="evidence" value="ECO:0007669"/>
    <property type="project" value="UniProtKB-KW"/>
</dbReference>
<evidence type="ECO:0000313" key="8">
    <source>
        <dbReference type="EMBL" id="MET6990781.1"/>
    </source>
</evidence>
<feature type="disulfide bond" description="Redox-active" evidence="6">
    <location>
        <begin position="60"/>
        <end position="94"/>
    </location>
</feature>
<keyword evidence="4 6" id="KW-1015">Disulfide bond</keyword>
<accession>A0ABV2SUE2</accession>
<dbReference type="EMBL" id="JBEXAE010000003">
    <property type="protein sequence ID" value="MET6990781.1"/>
    <property type="molecule type" value="Genomic_DNA"/>
</dbReference>
<dbReference type="SUPFAM" id="SSF52833">
    <property type="entry name" value="Thioredoxin-like"/>
    <property type="match status" value="1"/>
</dbReference>
<protein>
    <recommendedName>
        <fullName evidence="6">Thiol peroxidase</fullName>
        <shortName evidence="6">Tpx</shortName>
        <ecNumber evidence="6">1.11.1.24</ecNumber>
    </recommendedName>
    <alternativeName>
        <fullName evidence="6">Peroxiredoxin tpx</fullName>
        <shortName evidence="6">Prx</shortName>
    </alternativeName>
    <alternativeName>
        <fullName evidence="6">Thioredoxin peroxidase</fullName>
    </alternativeName>
    <alternativeName>
        <fullName evidence="6">Thioredoxin-dependent peroxiredoxin</fullName>
    </alternativeName>
</protein>
<comment type="catalytic activity">
    <reaction evidence="6">
        <text>a hydroperoxide + [thioredoxin]-dithiol = an alcohol + [thioredoxin]-disulfide + H2O</text>
        <dbReference type="Rhea" id="RHEA:62620"/>
        <dbReference type="Rhea" id="RHEA-COMP:10698"/>
        <dbReference type="Rhea" id="RHEA-COMP:10700"/>
        <dbReference type="ChEBI" id="CHEBI:15377"/>
        <dbReference type="ChEBI" id="CHEBI:29950"/>
        <dbReference type="ChEBI" id="CHEBI:30879"/>
        <dbReference type="ChEBI" id="CHEBI:35924"/>
        <dbReference type="ChEBI" id="CHEBI:50058"/>
        <dbReference type="EC" id="1.11.1.24"/>
    </reaction>
</comment>
<comment type="function">
    <text evidence="6">Thiol-specific peroxidase that catalyzes the reduction of hydrogen peroxide and organic hydroperoxides to water and alcohols, respectively. Plays a role in cell protection against oxidative stress by detoxifying peroxides.</text>
</comment>
<comment type="similarity">
    <text evidence="6">Belongs to the peroxiredoxin family. Tpx subfamily.</text>
</comment>
<dbReference type="Gene3D" id="3.40.30.10">
    <property type="entry name" value="Glutaredoxin"/>
    <property type="match status" value="1"/>
</dbReference>
<dbReference type="RefSeq" id="WP_354615173.1">
    <property type="nucleotide sequence ID" value="NZ_JBEXAE010000003.1"/>
</dbReference>
<evidence type="ECO:0000256" key="3">
    <source>
        <dbReference type="ARBA" id="ARBA00023002"/>
    </source>
</evidence>
<keyword evidence="3 6" id="KW-0560">Oxidoreductase</keyword>
<dbReference type="PROSITE" id="PS01265">
    <property type="entry name" value="TPX"/>
    <property type="match status" value="1"/>
</dbReference>
<evidence type="ECO:0000256" key="1">
    <source>
        <dbReference type="ARBA" id="ARBA00022559"/>
    </source>
</evidence>
<organism evidence="8 9">
    <name type="scientific">Sediminicola arcticus</name>
    <dbReference type="NCBI Taxonomy" id="1574308"/>
    <lineage>
        <taxon>Bacteria</taxon>
        <taxon>Pseudomonadati</taxon>
        <taxon>Bacteroidota</taxon>
        <taxon>Flavobacteriia</taxon>
        <taxon>Flavobacteriales</taxon>
        <taxon>Flavobacteriaceae</taxon>
        <taxon>Sediminicola</taxon>
    </lineage>
</organism>
<dbReference type="PANTHER" id="PTHR43110:SF1">
    <property type="entry name" value="THIOL PEROXIDASE"/>
    <property type="match status" value="1"/>
</dbReference>
<feature type="active site" description="Cysteine sulfenic acid (-SOH) intermediate" evidence="6">
    <location>
        <position position="60"/>
    </location>
</feature>
<dbReference type="InterPro" id="IPR050455">
    <property type="entry name" value="Tpx_Peroxidase_subfamily"/>
</dbReference>
<keyword evidence="1 6" id="KW-0575">Peroxidase</keyword>
<proteinExistence type="inferred from homology"/>
<comment type="caution">
    <text evidence="8">The sequence shown here is derived from an EMBL/GenBank/DDBJ whole genome shotgun (WGS) entry which is preliminary data.</text>
</comment>
<evidence type="ECO:0000313" key="9">
    <source>
        <dbReference type="Proteomes" id="UP001549799"/>
    </source>
</evidence>
<reference evidence="8 9" key="1">
    <citation type="submission" date="2024-07" db="EMBL/GenBank/DDBJ databases">
        <title>The genome sequence of type strain Sediminicola arcticus GDMCC 1.2805.</title>
        <authorList>
            <person name="Liu Y."/>
        </authorList>
    </citation>
    <scope>NUCLEOTIDE SEQUENCE [LARGE SCALE GENOMIC DNA]</scope>
    <source>
        <strain evidence="8 9">GDMCC 1.2805</strain>
    </source>
</reference>
<evidence type="ECO:0000256" key="6">
    <source>
        <dbReference type="HAMAP-Rule" id="MF_00269"/>
    </source>
</evidence>
<dbReference type="EC" id="1.11.1.24" evidence="6"/>
<sequence>MAIITLKGNNINTLGELPVIGTTAPNFNMTKTDLSPSALTNYKGKKVVLNIFPSIDTGTCAQSVRQFNEEAAKLNNTVVLCVSKDLPFAQARFCGAEGINNVEMLSDFREGSFGKSYGLEITNGPLQSLHSRAVVVIDENGQVVYNEQVPEIVDEPNYGAALEALMNA</sequence>
<evidence type="ECO:0000256" key="5">
    <source>
        <dbReference type="ARBA" id="ARBA00023284"/>
    </source>
</evidence>
<dbReference type="InterPro" id="IPR002065">
    <property type="entry name" value="TPX"/>
</dbReference>
<dbReference type="Proteomes" id="UP001549799">
    <property type="component" value="Unassembled WGS sequence"/>
</dbReference>
<keyword evidence="9" id="KW-1185">Reference proteome</keyword>
<dbReference type="InterPro" id="IPR018219">
    <property type="entry name" value="Tpx_CS"/>
</dbReference>
<dbReference type="InterPro" id="IPR036249">
    <property type="entry name" value="Thioredoxin-like_sf"/>
</dbReference>
<name>A0ABV2SUE2_9FLAO</name>
<keyword evidence="5 6" id="KW-0676">Redox-active center</keyword>
<evidence type="ECO:0000256" key="4">
    <source>
        <dbReference type="ARBA" id="ARBA00023157"/>
    </source>
</evidence>
<dbReference type="InterPro" id="IPR013766">
    <property type="entry name" value="Thioredoxin_domain"/>
</dbReference>
<dbReference type="Pfam" id="PF08534">
    <property type="entry name" value="Redoxin"/>
    <property type="match status" value="1"/>
</dbReference>
<comment type="subunit">
    <text evidence="6">Homodimer.</text>
</comment>
<dbReference type="InterPro" id="IPR013740">
    <property type="entry name" value="Redoxin"/>
</dbReference>
<evidence type="ECO:0000256" key="2">
    <source>
        <dbReference type="ARBA" id="ARBA00022862"/>
    </source>
</evidence>
<keyword evidence="2 6" id="KW-0049">Antioxidant</keyword>
<dbReference type="PANTHER" id="PTHR43110">
    <property type="entry name" value="THIOL PEROXIDASE"/>
    <property type="match status" value="1"/>
</dbReference>
<dbReference type="HAMAP" id="MF_00269">
    <property type="entry name" value="Tpx"/>
    <property type="match status" value="1"/>
</dbReference>
<comment type="miscellaneous">
    <text evidence="6">The active site is a conserved redox-active cysteine residue, the peroxidatic cysteine (C(P)), which makes the nucleophilic attack on the peroxide substrate. The peroxide oxidizes the C(P)-SH to cysteine sulfenic acid (C(P)-SOH), which then reacts with another cysteine residue, the resolving cysteine (C(R)), to form a disulfide bridge. The disulfide is subsequently reduced by an appropriate electron donor to complete the catalytic cycle. In this atypical 2-Cys peroxiredoxin, C(R) is present in the same subunit to form an intramolecular disulfide. The disulfide is subsequently reduced by thioredoxin.</text>
</comment>
<gene>
    <name evidence="6 8" type="primary">tpx</name>
    <name evidence="8" type="ORF">ABXZ36_08990</name>
</gene>
<dbReference type="CDD" id="cd03014">
    <property type="entry name" value="PRX_Atyp2cys"/>
    <property type="match status" value="1"/>
</dbReference>
<dbReference type="PROSITE" id="PS51352">
    <property type="entry name" value="THIOREDOXIN_2"/>
    <property type="match status" value="1"/>
</dbReference>